<feature type="chain" id="PRO_5046898167" evidence="6">
    <location>
        <begin position="28"/>
        <end position="368"/>
    </location>
</feature>
<sequence>MVGRIVSVLAGALCLVSGQLLMPAAQAATPDSGSAWEQQRVPVLGSVTMTESQESGGARATVLVNGVRRIDGATVVYFSGGLPAGSGPVSWASFTRSRSDRLREVYTYIGQIRLVDFENRQIYLPLVREAADGGRNDEVLASPEEAWPADESGGTFYTFYAVMPELPADLKTVDVMVGNGDMVHDVAVGDGVLEPAVEQTGPIRLGEGWPQIDQAAAAASFQPEQSVYPLDTETSDLEQTVTARSDSDSTSVDLAADVLFEVDSAELGGEAGPALEKAAKQVNESAAGGRIEIAGHTDDTGGDAHNLDLSKRRAQAVADELEPLITVSGVTFTVSGKGEADPVATNGTDEGRKKNRRVSVVFSPKDGK</sequence>
<keyword evidence="3" id="KW-0998">Cell outer membrane</keyword>
<evidence type="ECO:0000256" key="2">
    <source>
        <dbReference type="ARBA" id="ARBA00023136"/>
    </source>
</evidence>
<feature type="domain" description="OmpA-like" evidence="7">
    <location>
        <begin position="247"/>
        <end position="366"/>
    </location>
</feature>
<evidence type="ECO:0000259" key="7">
    <source>
        <dbReference type="PROSITE" id="PS51123"/>
    </source>
</evidence>
<dbReference type="EMBL" id="JAHBAY010000013">
    <property type="protein sequence ID" value="MBT0772638.1"/>
    <property type="molecule type" value="Genomic_DNA"/>
</dbReference>
<comment type="subcellular location">
    <subcellularLocation>
        <location evidence="1">Cell outer membrane</location>
    </subcellularLocation>
</comment>
<dbReference type="InterPro" id="IPR006664">
    <property type="entry name" value="OMP_bac"/>
</dbReference>
<dbReference type="InterPro" id="IPR036737">
    <property type="entry name" value="OmpA-like_sf"/>
</dbReference>
<dbReference type="Gene3D" id="3.30.1330.60">
    <property type="entry name" value="OmpA-like domain"/>
    <property type="match status" value="1"/>
</dbReference>
<dbReference type="PANTHER" id="PTHR30329">
    <property type="entry name" value="STATOR ELEMENT OF FLAGELLAR MOTOR COMPLEX"/>
    <property type="match status" value="1"/>
</dbReference>
<dbReference type="Proteomes" id="UP001197247">
    <property type="component" value="Unassembled WGS sequence"/>
</dbReference>
<gene>
    <name evidence="8" type="ORF">KIH74_27085</name>
</gene>
<dbReference type="SUPFAM" id="SSF103088">
    <property type="entry name" value="OmpA-like"/>
    <property type="match status" value="1"/>
</dbReference>
<dbReference type="InterPro" id="IPR050330">
    <property type="entry name" value="Bact_OuterMem_StrucFunc"/>
</dbReference>
<keyword evidence="2 4" id="KW-0472">Membrane</keyword>
<dbReference type="InterPro" id="IPR006665">
    <property type="entry name" value="OmpA-like"/>
</dbReference>
<name>A0ABS5TNG3_9ACTN</name>
<feature type="signal peptide" evidence="6">
    <location>
        <begin position="1"/>
        <end position="27"/>
    </location>
</feature>
<comment type="caution">
    <text evidence="8">The sequence shown here is derived from an EMBL/GenBank/DDBJ whole genome shotgun (WGS) entry which is preliminary data.</text>
</comment>
<evidence type="ECO:0000256" key="1">
    <source>
        <dbReference type="ARBA" id="ARBA00004442"/>
    </source>
</evidence>
<protein>
    <submittedName>
        <fullName evidence="8">OmpA family protein</fullName>
    </submittedName>
</protein>
<dbReference type="PRINTS" id="PR01021">
    <property type="entry name" value="OMPADOMAIN"/>
</dbReference>
<evidence type="ECO:0000256" key="3">
    <source>
        <dbReference type="ARBA" id="ARBA00023237"/>
    </source>
</evidence>
<keyword evidence="6" id="KW-0732">Signal</keyword>
<dbReference type="PANTHER" id="PTHR30329:SF21">
    <property type="entry name" value="LIPOPROTEIN YIAD-RELATED"/>
    <property type="match status" value="1"/>
</dbReference>
<accession>A0ABS5TNG3</accession>
<dbReference type="Pfam" id="PF00691">
    <property type="entry name" value="OmpA"/>
    <property type="match status" value="1"/>
</dbReference>
<organism evidence="8 9">
    <name type="scientific">Kineosporia corallincola</name>
    <dbReference type="NCBI Taxonomy" id="2835133"/>
    <lineage>
        <taxon>Bacteria</taxon>
        <taxon>Bacillati</taxon>
        <taxon>Actinomycetota</taxon>
        <taxon>Actinomycetes</taxon>
        <taxon>Kineosporiales</taxon>
        <taxon>Kineosporiaceae</taxon>
        <taxon>Kineosporia</taxon>
    </lineage>
</organism>
<feature type="region of interest" description="Disordered" evidence="5">
    <location>
        <begin position="335"/>
        <end position="368"/>
    </location>
</feature>
<reference evidence="8 9" key="1">
    <citation type="submission" date="2021-05" db="EMBL/GenBank/DDBJ databases">
        <title>Kineosporia and Streptomyces sp. nov. two new marine actinobacteria isolated from Coral.</title>
        <authorList>
            <person name="Buangrab K."/>
            <person name="Sutthacheep M."/>
            <person name="Yeemin T."/>
            <person name="Harunari E."/>
            <person name="Igarashi Y."/>
            <person name="Kanchanasin P."/>
            <person name="Tanasupawat S."/>
            <person name="Phongsopitanun W."/>
        </authorList>
    </citation>
    <scope>NUCLEOTIDE SEQUENCE [LARGE SCALE GENOMIC DNA]</scope>
    <source>
        <strain evidence="8 9">J2-2</strain>
    </source>
</reference>
<dbReference type="CDD" id="cd07185">
    <property type="entry name" value="OmpA_C-like"/>
    <property type="match status" value="1"/>
</dbReference>
<evidence type="ECO:0000313" key="8">
    <source>
        <dbReference type="EMBL" id="MBT0772638.1"/>
    </source>
</evidence>
<evidence type="ECO:0000256" key="4">
    <source>
        <dbReference type="PROSITE-ProRule" id="PRU00473"/>
    </source>
</evidence>
<dbReference type="PROSITE" id="PS51123">
    <property type="entry name" value="OMPA_2"/>
    <property type="match status" value="1"/>
</dbReference>
<evidence type="ECO:0000313" key="9">
    <source>
        <dbReference type="Proteomes" id="UP001197247"/>
    </source>
</evidence>
<evidence type="ECO:0000256" key="5">
    <source>
        <dbReference type="SAM" id="MobiDB-lite"/>
    </source>
</evidence>
<evidence type="ECO:0000256" key="6">
    <source>
        <dbReference type="SAM" id="SignalP"/>
    </source>
</evidence>
<keyword evidence="9" id="KW-1185">Reference proteome</keyword>
<proteinExistence type="predicted"/>
<dbReference type="RefSeq" id="WP_214159180.1">
    <property type="nucleotide sequence ID" value="NZ_JAHBAY010000013.1"/>
</dbReference>